<dbReference type="InterPro" id="IPR011835">
    <property type="entry name" value="GS/SS"/>
</dbReference>
<evidence type="ECO:0000313" key="9">
    <source>
        <dbReference type="Proteomes" id="UP000266389"/>
    </source>
</evidence>
<evidence type="ECO:0000256" key="5">
    <source>
        <dbReference type="ARBA" id="ARBA00022679"/>
    </source>
</evidence>
<comment type="catalytic activity">
    <reaction evidence="1">
        <text>[(1-&gt;4)-alpha-D-glucosyl](n) + ADP-alpha-D-glucose = [(1-&gt;4)-alpha-D-glucosyl](n+1) + ADP + H(+)</text>
        <dbReference type="Rhea" id="RHEA:18189"/>
        <dbReference type="Rhea" id="RHEA-COMP:9584"/>
        <dbReference type="Rhea" id="RHEA-COMP:9587"/>
        <dbReference type="ChEBI" id="CHEBI:15378"/>
        <dbReference type="ChEBI" id="CHEBI:15444"/>
        <dbReference type="ChEBI" id="CHEBI:57498"/>
        <dbReference type="ChEBI" id="CHEBI:456216"/>
        <dbReference type="EC" id="2.4.1.21"/>
    </reaction>
</comment>
<keyword evidence="6" id="KW-0320">Glycogen biosynthesis</keyword>
<keyword evidence="5" id="KW-0808">Transferase</keyword>
<dbReference type="Proteomes" id="UP000266389">
    <property type="component" value="Unassembled WGS sequence"/>
</dbReference>
<dbReference type="InterPro" id="IPR013534">
    <property type="entry name" value="Starch_synth_cat_dom"/>
</dbReference>
<gene>
    <name evidence="8" type="ORF">D0433_03555</name>
</gene>
<dbReference type="NCBIfam" id="TIGR02095">
    <property type="entry name" value="glgA"/>
    <property type="match status" value="1"/>
</dbReference>
<organism evidence="8 9">
    <name type="scientific">Candidatus Thermochlorobacter aerophilus</name>
    <dbReference type="NCBI Taxonomy" id="1868324"/>
    <lineage>
        <taxon>Bacteria</taxon>
        <taxon>Pseudomonadati</taxon>
        <taxon>Chlorobiota</taxon>
        <taxon>Chlorobiia</taxon>
        <taxon>Chlorobiales</taxon>
        <taxon>Candidatus Thermochlorobacteriaceae</taxon>
        <taxon>Candidatus Thermochlorobacter</taxon>
    </lineage>
</organism>
<dbReference type="PANTHER" id="PTHR45825">
    <property type="entry name" value="GRANULE-BOUND STARCH SYNTHASE 1, CHLOROPLASTIC/AMYLOPLASTIC"/>
    <property type="match status" value="1"/>
</dbReference>
<dbReference type="GO" id="GO:0009011">
    <property type="term" value="F:alpha-1,4-glucan glucosyltransferase (ADP-glucose donor) activity"/>
    <property type="evidence" value="ECO:0007669"/>
    <property type="project" value="UniProtKB-EC"/>
</dbReference>
<reference evidence="8 9" key="1">
    <citation type="journal article" date="2011" name="ISME J.">
        <title>Community ecology of hot spring cyanobacterial mats: predominant populations and their functional potential.</title>
        <authorList>
            <person name="Klatt C.G."/>
            <person name="Wood J.M."/>
            <person name="Rusch D.B."/>
            <person name="Bateson M.M."/>
            <person name="Hamamura N."/>
            <person name="Heidelberg J.F."/>
            <person name="Grossman A.R."/>
            <person name="Bhaya D."/>
            <person name="Cohan F.M."/>
            <person name="Kuhl M."/>
            <person name="Bryant D.A."/>
            <person name="Ward D.M."/>
        </authorList>
    </citation>
    <scope>NUCLEOTIDE SEQUENCE [LARGE SCALE GENOMIC DNA]</scope>
    <source>
        <strain evidence="8">OS</strain>
    </source>
</reference>
<evidence type="ECO:0000256" key="3">
    <source>
        <dbReference type="ARBA" id="ARBA00012588"/>
    </source>
</evidence>
<comment type="similarity">
    <text evidence="2">Belongs to the glycosyltransferase 1 family. Bacterial/plant glycogen synthase subfamily.</text>
</comment>
<dbReference type="EC" id="2.4.1.21" evidence="3"/>
<accession>A0A395M2G3</accession>
<feature type="domain" description="Starch synthase catalytic" evidence="7">
    <location>
        <begin position="2"/>
        <end position="241"/>
    </location>
</feature>
<dbReference type="GO" id="GO:0005978">
    <property type="term" value="P:glycogen biosynthetic process"/>
    <property type="evidence" value="ECO:0007669"/>
    <property type="project" value="UniProtKB-KW"/>
</dbReference>
<keyword evidence="4" id="KW-0328">Glycosyltransferase</keyword>
<protein>
    <recommendedName>
        <fullName evidence="3">starch synthase</fullName>
        <ecNumber evidence="3">2.4.1.21</ecNumber>
    </recommendedName>
</protein>
<evidence type="ECO:0000313" key="8">
    <source>
        <dbReference type="EMBL" id="RFM24861.1"/>
    </source>
</evidence>
<dbReference type="SUPFAM" id="SSF53756">
    <property type="entry name" value="UDP-Glycosyltransferase/glycogen phosphorylase"/>
    <property type="match status" value="1"/>
</dbReference>
<feature type="non-terminal residue" evidence="8">
    <location>
        <position position="368"/>
    </location>
</feature>
<name>A0A395M2G3_9BACT</name>
<dbReference type="Gene3D" id="3.40.50.2000">
    <property type="entry name" value="Glycogen Phosphorylase B"/>
    <property type="match status" value="2"/>
</dbReference>
<dbReference type="EMBL" id="PHFL01000017">
    <property type="protein sequence ID" value="RFM24861.1"/>
    <property type="molecule type" value="Genomic_DNA"/>
</dbReference>
<evidence type="ECO:0000256" key="1">
    <source>
        <dbReference type="ARBA" id="ARBA00001478"/>
    </source>
</evidence>
<dbReference type="AlphaFoldDB" id="A0A395M2G3"/>
<evidence type="ECO:0000259" key="7">
    <source>
        <dbReference type="Pfam" id="PF08323"/>
    </source>
</evidence>
<dbReference type="CDD" id="cd03791">
    <property type="entry name" value="GT5_Glycogen_synthase_DULL1-like"/>
    <property type="match status" value="1"/>
</dbReference>
<proteinExistence type="inferred from homology"/>
<dbReference type="Pfam" id="PF08323">
    <property type="entry name" value="Glyco_transf_5"/>
    <property type="match status" value="1"/>
</dbReference>
<dbReference type="GO" id="GO:0004373">
    <property type="term" value="F:alpha-1,4-glucan glucosyltransferase (UDP-glucose donor) activity"/>
    <property type="evidence" value="ECO:0007669"/>
    <property type="project" value="InterPro"/>
</dbReference>
<evidence type="ECO:0000256" key="2">
    <source>
        <dbReference type="ARBA" id="ARBA00010281"/>
    </source>
</evidence>
<evidence type="ECO:0000256" key="4">
    <source>
        <dbReference type="ARBA" id="ARBA00022676"/>
    </source>
</evidence>
<sequence length="368" mass="42386">MNIAIAASECAPFAKTGGLSDVIGALPKALAKLGCHVKVFLPKYSVINESEYPMRLDLTIGEMQVRVGGFPRTVRVLKSKLPGSDVDVYFIDCPHYFHRARIYTSDWDEDERFILFQKAIIESLQRLQWAPDVIHCNDWQTGLLPLLLRDNYGWDRLFDKTATVLTIHNIAYQGWFSREAGIRAELRQEHLDKGGLAEWGGGTNFLKTGLATADLLTTVSETYAREILTPQYSNGMDIVLHWRKNDLYGILNGIDDELWNPQTDKYIPFHFSLTNMDGKEKNKRFLLDQTHINYNPDIPLIGIISRMVAQKGLDLIEKEYYWLMQKKAHWVILGSGEDRFENFFTWLAHEFPHKVWTYIGFNTELAHL</sequence>
<comment type="caution">
    <text evidence="8">The sequence shown here is derived from an EMBL/GenBank/DDBJ whole genome shotgun (WGS) entry which is preliminary data.</text>
</comment>
<evidence type="ECO:0000256" key="6">
    <source>
        <dbReference type="ARBA" id="ARBA00023056"/>
    </source>
</evidence>
<dbReference type="PANTHER" id="PTHR45825:SF11">
    <property type="entry name" value="ALPHA AMYLASE DOMAIN-CONTAINING PROTEIN"/>
    <property type="match status" value="1"/>
</dbReference>